<evidence type="ECO:0000313" key="4">
    <source>
        <dbReference type="Proteomes" id="UP000437638"/>
    </source>
</evidence>
<accession>A0A7X3GYK2</accession>
<keyword evidence="1" id="KW-0732">Signal</keyword>
<dbReference type="AlphaFoldDB" id="A0A7X3GYK2"/>
<dbReference type="SMART" id="SM00257">
    <property type="entry name" value="LysM"/>
    <property type="match status" value="1"/>
</dbReference>
<dbReference type="PANTHER" id="PTHR34700:SF4">
    <property type="entry name" value="PHAGE-LIKE ELEMENT PBSX PROTEIN XKDP"/>
    <property type="match status" value="1"/>
</dbReference>
<comment type="caution">
    <text evidence="3">The sequence shown here is derived from an EMBL/GenBank/DDBJ whole genome shotgun (WGS) entry which is preliminary data.</text>
</comment>
<evidence type="ECO:0000259" key="2">
    <source>
        <dbReference type="PROSITE" id="PS51782"/>
    </source>
</evidence>
<dbReference type="EMBL" id="WTKP01000002">
    <property type="protein sequence ID" value="MWJ27275.1"/>
    <property type="molecule type" value="Genomic_DNA"/>
</dbReference>
<dbReference type="InterPro" id="IPR018392">
    <property type="entry name" value="LysM"/>
</dbReference>
<proteinExistence type="predicted"/>
<feature type="domain" description="LysM" evidence="2">
    <location>
        <begin position="37"/>
        <end position="85"/>
    </location>
</feature>
<dbReference type="PROSITE" id="PS51782">
    <property type="entry name" value="LYSM"/>
    <property type="match status" value="1"/>
</dbReference>
<evidence type="ECO:0000313" key="3">
    <source>
        <dbReference type="EMBL" id="MWJ27275.1"/>
    </source>
</evidence>
<reference evidence="3 4" key="1">
    <citation type="submission" date="2019-12" db="EMBL/GenBank/DDBJ databases">
        <title>Halomonas rutogse sp. nov. isolated from two lakes on Tibetan Plateau.</title>
        <authorList>
            <person name="Gao P."/>
        </authorList>
    </citation>
    <scope>NUCLEOTIDE SEQUENCE [LARGE SCALE GENOMIC DNA]</scope>
    <source>
        <strain evidence="3 4">ZH2S</strain>
    </source>
</reference>
<name>A0A7X3GYK2_9GAMM</name>
<gene>
    <name evidence="3" type="ORF">GPM19_03490</name>
</gene>
<organism evidence="3 4">
    <name type="scientific">Vreelandella zhuhanensis</name>
    <dbReference type="NCBI Taxonomy" id="2684210"/>
    <lineage>
        <taxon>Bacteria</taxon>
        <taxon>Pseudomonadati</taxon>
        <taxon>Pseudomonadota</taxon>
        <taxon>Gammaproteobacteria</taxon>
        <taxon>Oceanospirillales</taxon>
        <taxon>Halomonadaceae</taxon>
        <taxon>Vreelandella</taxon>
    </lineage>
</organism>
<dbReference type="PANTHER" id="PTHR34700">
    <property type="entry name" value="POTASSIUM BINDING PROTEIN KBP"/>
    <property type="match status" value="1"/>
</dbReference>
<evidence type="ECO:0000256" key="1">
    <source>
        <dbReference type="SAM" id="SignalP"/>
    </source>
</evidence>
<dbReference type="SUPFAM" id="SSF54106">
    <property type="entry name" value="LysM domain"/>
    <property type="match status" value="1"/>
</dbReference>
<dbReference type="Proteomes" id="UP000437638">
    <property type="component" value="Unassembled WGS sequence"/>
</dbReference>
<feature type="signal peptide" evidence="1">
    <location>
        <begin position="1"/>
        <end position="25"/>
    </location>
</feature>
<dbReference type="CDD" id="cd00118">
    <property type="entry name" value="LysM"/>
    <property type="match status" value="1"/>
</dbReference>
<keyword evidence="4" id="KW-1185">Reference proteome</keyword>
<dbReference type="Gene3D" id="3.10.350.10">
    <property type="entry name" value="LysM domain"/>
    <property type="match status" value="1"/>
</dbReference>
<protein>
    <submittedName>
        <fullName evidence="3">LysM peptidoglycan-binding domain-containing protein</fullName>
    </submittedName>
</protein>
<dbReference type="Pfam" id="PF01476">
    <property type="entry name" value="LysM"/>
    <property type="match status" value="1"/>
</dbReference>
<sequence length="346" mass="38491">MRRLTACLIAAIGVLGGAGSAAAQALDWDNLHHSAPERYTVVSGDTLWDIAGRFLESPWQWPELWRENPQIGNPHRIYPGDHLTLHDCDGSPCVKLERGRNVVKLSPQMRTTPAREAIEPIPLNITRAFLNDHRVVNEPESLDELAYVVAGDDRRLISGAGDRLYARGRVSGSGRFGIYRMGEAYLSPEGDFLGQELEGIGEARHVRTEGDIVQLEVLKARREVRNNDIVLPLESRALVSEFQPRPPLNDIEGRIIAAPGGVRFIGRLQIVTLNRGTLHGLQPGHVLRVEQQGEQVHDPRTQEVLQLPGEEAGVVLVFRPYDQVSYALVMRASRPLEVGDRVHRPD</sequence>
<dbReference type="InterPro" id="IPR052196">
    <property type="entry name" value="Bact_Kbp"/>
</dbReference>
<feature type="chain" id="PRO_5030816531" evidence="1">
    <location>
        <begin position="26"/>
        <end position="346"/>
    </location>
</feature>
<dbReference type="InterPro" id="IPR036779">
    <property type="entry name" value="LysM_dom_sf"/>
</dbReference>